<sequence length="175" mass="21145">MRKNFNFLKSQVVVCKDNKQKFYNNPTKFPLAQGLMIREIRRKDDSRLNYSLKHSKPVIDNSKPEHFPLRALNKKINYQNENLKTEERSYRKHDALTNRQVLQENHQIVNKILNVKARASIYDLSKHIEENKKTFLTHQKCRERKWKAQQRDFKKKMRAWYNDCKTSNLRSKALI</sequence>
<dbReference type="AlphaFoldDB" id="X6MVG6"/>
<organism evidence="1 2">
    <name type="scientific">Reticulomyxa filosa</name>
    <dbReference type="NCBI Taxonomy" id="46433"/>
    <lineage>
        <taxon>Eukaryota</taxon>
        <taxon>Sar</taxon>
        <taxon>Rhizaria</taxon>
        <taxon>Retaria</taxon>
        <taxon>Foraminifera</taxon>
        <taxon>Monothalamids</taxon>
        <taxon>Reticulomyxidae</taxon>
        <taxon>Reticulomyxa</taxon>
    </lineage>
</organism>
<accession>X6MVG6</accession>
<dbReference type="Proteomes" id="UP000023152">
    <property type="component" value="Unassembled WGS sequence"/>
</dbReference>
<protein>
    <submittedName>
        <fullName evidence="1">Uncharacterized protein</fullName>
    </submittedName>
</protein>
<gene>
    <name evidence="1" type="ORF">RFI_19325</name>
</gene>
<keyword evidence="2" id="KW-1185">Reference proteome</keyword>
<dbReference type="EMBL" id="ASPP01015685">
    <property type="protein sequence ID" value="ETO17978.1"/>
    <property type="molecule type" value="Genomic_DNA"/>
</dbReference>
<name>X6MVG6_RETFI</name>
<evidence type="ECO:0000313" key="2">
    <source>
        <dbReference type="Proteomes" id="UP000023152"/>
    </source>
</evidence>
<proteinExistence type="predicted"/>
<reference evidence="1 2" key="1">
    <citation type="journal article" date="2013" name="Curr. Biol.">
        <title>The Genome of the Foraminiferan Reticulomyxa filosa.</title>
        <authorList>
            <person name="Glockner G."/>
            <person name="Hulsmann N."/>
            <person name="Schleicher M."/>
            <person name="Noegel A.A."/>
            <person name="Eichinger L."/>
            <person name="Gallinger C."/>
            <person name="Pawlowski J."/>
            <person name="Sierra R."/>
            <person name="Euteneuer U."/>
            <person name="Pillet L."/>
            <person name="Moustafa A."/>
            <person name="Platzer M."/>
            <person name="Groth M."/>
            <person name="Szafranski K."/>
            <person name="Schliwa M."/>
        </authorList>
    </citation>
    <scope>NUCLEOTIDE SEQUENCE [LARGE SCALE GENOMIC DNA]</scope>
</reference>
<evidence type="ECO:0000313" key="1">
    <source>
        <dbReference type="EMBL" id="ETO17978.1"/>
    </source>
</evidence>
<comment type="caution">
    <text evidence="1">The sequence shown here is derived from an EMBL/GenBank/DDBJ whole genome shotgun (WGS) entry which is preliminary data.</text>
</comment>